<feature type="compositionally biased region" description="Basic and acidic residues" evidence="1">
    <location>
        <begin position="72"/>
        <end position="84"/>
    </location>
</feature>
<sequence>MSGFQEHNPLDAQGATPYTPSTFDCAPPPPPLPELPLWGHYTDTSLQVRAGVMPGMPTALAVVAMDNVLRREHQQAEDQGRADEAQAQPSPSGSAPVPHPTRLRSQAPAPSAAPVPTPMPDLCCQSTAQALGWLQDKLQALRDARRDRARTPARVAGALWLAAWLWPVLMPRLAAMVRVLFPYQEALLLVGWCLWALALGVGVFALRQRWRASPAEQATRQLLRCWQAVLPEAGMVLTPALADRLCTQAGLSGLSVQIRFFEWQVPARRLQAPVEGQAPFVLTFEHGDLGYPPAAEQARLLSCHPKESVARRMERLLG</sequence>
<keyword evidence="2" id="KW-0472">Membrane</keyword>
<organism evidence="3 4">
    <name type="scientific">Curvibacter microcysteis</name>
    <dbReference type="NCBI Taxonomy" id="3026419"/>
    <lineage>
        <taxon>Bacteria</taxon>
        <taxon>Pseudomonadati</taxon>
        <taxon>Pseudomonadota</taxon>
        <taxon>Betaproteobacteria</taxon>
        <taxon>Burkholderiales</taxon>
        <taxon>Comamonadaceae</taxon>
        <taxon>Curvibacter</taxon>
    </lineage>
</organism>
<proteinExistence type="predicted"/>
<accession>A0ABT5MJ59</accession>
<feature type="region of interest" description="Disordered" evidence="1">
    <location>
        <begin position="1"/>
        <end position="38"/>
    </location>
</feature>
<evidence type="ECO:0000313" key="4">
    <source>
        <dbReference type="Proteomes" id="UP001528672"/>
    </source>
</evidence>
<dbReference type="Proteomes" id="UP001528672">
    <property type="component" value="Unassembled WGS sequence"/>
</dbReference>
<feature type="region of interest" description="Disordered" evidence="1">
    <location>
        <begin position="72"/>
        <end position="118"/>
    </location>
</feature>
<feature type="transmembrane region" description="Helical" evidence="2">
    <location>
        <begin position="186"/>
        <end position="206"/>
    </location>
</feature>
<reference evidence="3 4" key="1">
    <citation type="submission" date="2023-02" db="EMBL/GenBank/DDBJ databases">
        <title>Bacterial whole genome sequence for Curvibacter sp. HBC28.</title>
        <authorList>
            <person name="Le V."/>
            <person name="Ko S.-R."/>
            <person name="Ahn C.-Y."/>
            <person name="Oh H.-M."/>
        </authorList>
    </citation>
    <scope>NUCLEOTIDE SEQUENCE [LARGE SCALE GENOMIC DNA]</scope>
    <source>
        <strain evidence="3 4">HBC28</strain>
    </source>
</reference>
<feature type="transmembrane region" description="Helical" evidence="2">
    <location>
        <begin position="155"/>
        <end position="174"/>
    </location>
</feature>
<comment type="caution">
    <text evidence="3">The sequence shown here is derived from an EMBL/GenBank/DDBJ whole genome shotgun (WGS) entry which is preliminary data.</text>
</comment>
<keyword evidence="4" id="KW-1185">Reference proteome</keyword>
<evidence type="ECO:0000256" key="1">
    <source>
        <dbReference type="SAM" id="MobiDB-lite"/>
    </source>
</evidence>
<gene>
    <name evidence="3" type="ORF">PSQ39_15460</name>
</gene>
<name>A0ABT5MJ59_9BURK</name>
<keyword evidence="2" id="KW-0812">Transmembrane</keyword>
<evidence type="ECO:0000256" key="2">
    <source>
        <dbReference type="SAM" id="Phobius"/>
    </source>
</evidence>
<dbReference type="EMBL" id="JAQSIO010000006">
    <property type="protein sequence ID" value="MDD0816034.1"/>
    <property type="molecule type" value="Genomic_DNA"/>
</dbReference>
<keyword evidence="2" id="KW-1133">Transmembrane helix</keyword>
<dbReference type="RefSeq" id="WP_273927732.1">
    <property type="nucleotide sequence ID" value="NZ_JAQSIO010000006.1"/>
</dbReference>
<protein>
    <submittedName>
        <fullName evidence="3">Uncharacterized protein</fullName>
    </submittedName>
</protein>
<evidence type="ECO:0000313" key="3">
    <source>
        <dbReference type="EMBL" id="MDD0816034.1"/>
    </source>
</evidence>